<evidence type="ECO:0000313" key="12">
    <source>
        <dbReference type="Proteomes" id="UP000614721"/>
    </source>
</evidence>
<evidence type="ECO:0000256" key="7">
    <source>
        <dbReference type="ARBA" id="ARBA00023136"/>
    </source>
</evidence>
<reference evidence="11 12" key="1">
    <citation type="submission" date="2020-11" db="EMBL/GenBank/DDBJ databases">
        <title>Enhanced detection system for hospital associated transmission using whole genome sequencing surveillance.</title>
        <authorList>
            <person name="Harrison L.H."/>
            <person name="Van Tyne D."/>
            <person name="Marsh J.W."/>
            <person name="Griffith M.P."/>
            <person name="Snyder D.J."/>
            <person name="Cooper V.S."/>
            <person name="Mustapha M."/>
        </authorList>
    </citation>
    <scope>NUCLEOTIDE SEQUENCE [LARGE SCALE GENOMIC DNA]</scope>
    <source>
        <strain evidence="11 12">PR00075</strain>
    </source>
</reference>
<dbReference type="InterPro" id="IPR025949">
    <property type="entry name" value="PapC-like_C"/>
</dbReference>
<dbReference type="Pfam" id="PF00577">
    <property type="entry name" value="Usher"/>
    <property type="match status" value="1"/>
</dbReference>
<dbReference type="PANTHER" id="PTHR30451:SF5">
    <property type="entry name" value="SLR0019 PROTEIN"/>
    <property type="match status" value="1"/>
</dbReference>
<dbReference type="InterPro" id="IPR043142">
    <property type="entry name" value="PapC-like_C_sf"/>
</dbReference>
<dbReference type="RefSeq" id="WP_196567076.1">
    <property type="nucleotide sequence ID" value="NZ_JADRYY010000010.1"/>
</dbReference>
<keyword evidence="3" id="KW-0813">Transport</keyword>
<comment type="subcellular location">
    <subcellularLocation>
        <location evidence="1">Cell outer membrane</location>
        <topology evidence="1">Multi-pass membrane protein</topology>
    </subcellularLocation>
</comment>
<dbReference type="SUPFAM" id="SSF141729">
    <property type="entry name" value="FimD N-terminal domain-like"/>
    <property type="match status" value="1"/>
</dbReference>
<keyword evidence="8" id="KW-0998">Cell outer membrane</keyword>
<dbReference type="Gene3D" id="3.10.20.410">
    <property type="match status" value="1"/>
</dbReference>
<keyword evidence="5" id="KW-0812">Transmembrane</keyword>
<evidence type="ECO:0000256" key="2">
    <source>
        <dbReference type="ARBA" id="ARBA00008064"/>
    </source>
</evidence>
<protein>
    <submittedName>
        <fullName evidence="11">Fimbrial biogenesis outer membrane usher protein</fullName>
    </submittedName>
</protein>
<gene>
    <name evidence="11" type="ORF">I4902_18265</name>
</gene>
<evidence type="ECO:0000259" key="9">
    <source>
        <dbReference type="Pfam" id="PF13953"/>
    </source>
</evidence>
<dbReference type="Pfam" id="PF13953">
    <property type="entry name" value="PapC_C"/>
    <property type="match status" value="1"/>
</dbReference>
<keyword evidence="7" id="KW-0472">Membrane</keyword>
<evidence type="ECO:0000256" key="1">
    <source>
        <dbReference type="ARBA" id="ARBA00004571"/>
    </source>
</evidence>
<dbReference type="PANTHER" id="PTHR30451">
    <property type="entry name" value="OUTER MEMBRANE USHER PROTEIN"/>
    <property type="match status" value="1"/>
</dbReference>
<comment type="similarity">
    <text evidence="2">Belongs to the fimbrial export usher family.</text>
</comment>
<dbReference type="Proteomes" id="UP000614721">
    <property type="component" value="Unassembled WGS sequence"/>
</dbReference>
<keyword evidence="6" id="KW-0732">Signal</keyword>
<evidence type="ECO:0000256" key="6">
    <source>
        <dbReference type="ARBA" id="ARBA00022729"/>
    </source>
</evidence>
<accession>A0ABS0IYS8</accession>
<evidence type="ECO:0000256" key="5">
    <source>
        <dbReference type="ARBA" id="ARBA00022692"/>
    </source>
</evidence>
<dbReference type="InterPro" id="IPR000015">
    <property type="entry name" value="Fimb_usher"/>
</dbReference>
<name>A0ABS0IYS8_9GAMM</name>
<evidence type="ECO:0000259" key="10">
    <source>
        <dbReference type="Pfam" id="PF13954"/>
    </source>
</evidence>
<keyword evidence="12" id="KW-1185">Reference proteome</keyword>
<dbReference type="Gene3D" id="2.60.40.2070">
    <property type="match status" value="1"/>
</dbReference>
<dbReference type="InterPro" id="IPR025885">
    <property type="entry name" value="PapC_N"/>
</dbReference>
<keyword evidence="4" id="KW-1134">Transmembrane beta strand</keyword>
<dbReference type="InterPro" id="IPR042186">
    <property type="entry name" value="FimD_plug_dom"/>
</dbReference>
<comment type="caution">
    <text evidence="11">The sequence shown here is derived from an EMBL/GenBank/DDBJ whole genome shotgun (WGS) entry which is preliminary data.</text>
</comment>
<dbReference type="Gene3D" id="2.60.40.2610">
    <property type="entry name" value="Outer membrane usher protein FimD, plug domain"/>
    <property type="match status" value="1"/>
</dbReference>
<dbReference type="Pfam" id="PF13954">
    <property type="entry name" value="PapC_N"/>
    <property type="match status" value="1"/>
</dbReference>
<evidence type="ECO:0000256" key="3">
    <source>
        <dbReference type="ARBA" id="ARBA00022448"/>
    </source>
</evidence>
<feature type="domain" description="PapC N-terminal" evidence="10">
    <location>
        <begin position="51"/>
        <end position="165"/>
    </location>
</feature>
<dbReference type="Gene3D" id="2.60.40.3110">
    <property type="match status" value="1"/>
</dbReference>
<dbReference type="InterPro" id="IPR037224">
    <property type="entry name" value="PapC_N_sf"/>
</dbReference>
<evidence type="ECO:0000313" key="11">
    <source>
        <dbReference type="EMBL" id="MBG2881196.1"/>
    </source>
</evidence>
<sequence>MKIKSKKIEITSFILMIILSKDVIAQKTSLSLYSHSFSNVSDEIIKLLLENKKPEGFYHSFIYINNRKKMSKLIYFKNIDNNLIPCLSIDDLKYLGIDIDFYAISKENVEPIPLSDYSIDFKYQFSNQKLNLIIPQKALINKESHTINEDDWDDGVTALFSQYSYWIKYHQKQSPEQKLNLHSGMNMGAWRVRSQSGFNWRKDSHQSKLSSIYAYRQINSFSSLFYGGKFSPTTRILSNDKIVGFQLLSNNLIANNTLYANRPVIEGIADTQADIIIKQGDKIIYETTVPPGPFLLNSLPSIGSQKLTLEIKEADGRVKVSTHYFTSLPNQLNKGSYQYNIISGKLPDHPNNKNALFLLGEFSYGLSQKITSYSAMKKHDNQQNYLSGLSLDLGILGGLATNLSYEKDINNRFKYQFRYQKNVPITQTYFTSEISFYQYLDNHPSEDKVQKNRSFSLSRNINTLGYISFYYRDKIYHNLSKNFELGTSISSSINRINYNFQYSFKKEKYLSDHFFSLNFHIPIGNDNHHHWINNQTSYQLNNKRYINSTNIGGTLLNNHLGYSVNYQHSHHHKKKSNPFSANVRYQNNYQSYTFYGNKSENNYNLNFSVNGAIVLHSDGITLTPRLGRTFALINTQGVAGIKTSFSSKAETDIFGNLILNNITPYRVNKVKLNATTIPQLAEAIYYSKSIIPTLGAISKISFPIKTGYRVIFKSITPLPFASKVTVLDQGGNIISHGLVTDNNIIFLSGINEHGLVKINWGEDKQCQFNYKLNSDDKKKDLIKKEINCL</sequence>
<evidence type="ECO:0000256" key="4">
    <source>
        <dbReference type="ARBA" id="ARBA00022452"/>
    </source>
</evidence>
<dbReference type="EMBL" id="JADSJP010000059">
    <property type="protein sequence ID" value="MBG2881196.1"/>
    <property type="molecule type" value="Genomic_DNA"/>
</dbReference>
<organism evidence="11 12">
    <name type="scientific">Proteus alimentorum</name>
    <dbReference type="NCBI Taxonomy" id="1973495"/>
    <lineage>
        <taxon>Bacteria</taxon>
        <taxon>Pseudomonadati</taxon>
        <taxon>Pseudomonadota</taxon>
        <taxon>Gammaproteobacteria</taxon>
        <taxon>Enterobacterales</taxon>
        <taxon>Morganellaceae</taxon>
        <taxon>Proteus</taxon>
    </lineage>
</organism>
<proteinExistence type="inferred from homology"/>
<feature type="domain" description="PapC-like C-terminal" evidence="9">
    <location>
        <begin position="717"/>
        <end position="773"/>
    </location>
</feature>
<evidence type="ECO:0000256" key="8">
    <source>
        <dbReference type="ARBA" id="ARBA00023237"/>
    </source>
</evidence>